<feature type="region of interest" description="Disordered" evidence="1">
    <location>
        <begin position="1"/>
        <end position="23"/>
    </location>
</feature>
<name>A0ABQ8VL99_9AGAR</name>
<comment type="caution">
    <text evidence="2">The sequence shown here is derived from an EMBL/GenBank/DDBJ whole genome shotgun (WGS) entry which is preliminary data.</text>
</comment>
<evidence type="ECO:0000313" key="2">
    <source>
        <dbReference type="EMBL" id="KAJ4497183.1"/>
    </source>
</evidence>
<sequence>MSTAGGEKDLTRVLMRSTTPAPNDKVLKYLDGIATAQSEGEMETQDYQDELRSNHSGVSRHSRTAGSRSQNGALSPRSQNGQISHELVGLPLSYERLPPSDHRLHEMEEDVDDMASDVQQRSEGGMALPVPEPSPNDAPGPHYISMLLTHGLILPGHRIFQMGRFLGI</sequence>
<keyword evidence="3" id="KW-1185">Reference proteome</keyword>
<proteinExistence type="predicted"/>
<dbReference type="EMBL" id="JANVFT010000023">
    <property type="protein sequence ID" value="KAJ4497183.1"/>
    <property type="molecule type" value="Genomic_DNA"/>
</dbReference>
<protein>
    <submittedName>
        <fullName evidence="2">Uncharacterized protein</fullName>
    </submittedName>
</protein>
<feature type="compositionally biased region" description="Polar residues" evidence="1">
    <location>
        <begin position="64"/>
        <end position="83"/>
    </location>
</feature>
<reference evidence="2" key="1">
    <citation type="submission" date="2022-08" db="EMBL/GenBank/DDBJ databases">
        <title>A Global Phylogenomic Analysis of the Shiitake Genus Lentinula.</title>
        <authorList>
            <consortium name="DOE Joint Genome Institute"/>
            <person name="Sierra-Patev S."/>
            <person name="Min B."/>
            <person name="Naranjo-Ortiz M."/>
            <person name="Looney B."/>
            <person name="Konkel Z."/>
            <person name="Slot J.C."/>
            <person name="Sakamoto Y."/>
            <person name="Steenwyk J.L."/>
            <person name="Rokas A."/>
            <person name="Carro J."/>
            <person name="Camarero S."/>
            <person name="Ferreira P."/>
            <person name="Molpeceres G."/>
            <person name="Ruiz-Duenas F.J."/>
            <person name="Serrano A."/>
            <person name="Henrissat B."/>
            <person name="Drula E."/>
            <person name="Hughes K.W."/>
            <person name="Mata J.L."/>
            <person name="Ishikawa N.K."/>
            <person name="Vargas-Isla R."/>
            <person name="Ushijima S."/>
            <person name="Smith C.A."/>
            <person name="Ahrendt S."/>
            <person name="Andreopoulos W."/>
            <person name="He G."/>
            <person name="Labutti K."/>
            <person name="Lipzen A."/>
            <person name="Ng V."/>
            <person name="Riley R."/>
            <person name="Sandor L."/>
            <person name="Barry K."/>
            <person name="Martinez A.T."/>
            <person name="Xiao Y."/>
            <person name="Gibbons J.G."/>
            <person name="Terashima K."/>
            <person name="Grigoriev I.V."/>
            <person name="Hibbett D.S."/>
        </authorList>
    </citation>
    <scope>NUCLEOTIDE SEQUENCE</scope>
    <source>
        <strain evidence="2">RHP3577 ss4</strain>
    </source>
</reference>
<evidence type="ECO:0000256" key="1">
    <source>
        <dbReference type="SAM" id="MobiDB-lite"/>
    </source>
</evidence>
<gene>
    <name evidence="2" type="ORF">C8R41DRAFT_231967</name>
</gene>
<dbReference type="Proteomes" id="UP001150217">
    <property type="component" value="Unassembled WGS sequence"/>
</dbReference>
<organism evidence="2 3">
    <name type="scientific">Lentinula lateritia</name>
    <dbReference type="NCBI Taxonomy" id="40482"/>
    <lineage>
        <taxon>Eukaryota</taxon>
        <taxon>Fungi</taxon>
        <taxon>Dikarya</taxon>
        <taxon>Basidiomycota</taxon>
        <taxon>Agaricomycotina</taxon>
        <taxon>Agaricomycetes</taxon>
        <taxon>Agaricomycetidae</taxon>
        <taxon>Agaricales</taxon>
        <taxon>Marasmiineae</taxon>
        <taxon>Omphalotaceae</taxon>
        <taxon>Lentinula</taxon>
    </lineage>
</organism>
<accession>A0ABQ8VL99</accession>
<evidence type="ECO:0000313" key="3">
    <source>
        <dbReference type="Proteomes" id="UP001150217"/>
    </source>
</evidence>
<feature type="compositionally biased region" description="Basic and acidic residues" evidence="1">
    <location>
        <begin position="1"/>
        <end position="11"/>
    </location>
</feature>
<feature type="region of interest" description="Disordered" evidence="1">
    <location>
        <begin position="37"/>
        <end position="85"/>
    </location>
</feature>